<proteinExistence type="predicted"/>
<feature type="compositionally biased region" description="Polar residues" evidence="1">
    <location>
        <begin position="28"/>
        <end position="46"/>
    </location>
</feature>
<reference evidence="2" key="1">
    <citation type="submission" date="2018-11" db="EMBL/GenBank/DDBJ databases">
        <authorList>
            <consortium name="Pathogen Informatics"/>
        </authorList>
    </citation>
    <scope>NUCLEOTIDE SEQUENCE</scope>
</reference>
<comment type="caution">
    <text evidence="2">The sequence shown here is derived from an EMBL/GenBank/DDBJ whole genome shotgun (WGS) entry which is preliminary data.</text>
</comment>
<sequence length="88" mass="10493">MIRFWLALHPEFQDLFKAFRRRLEYQQAEDSSSGEEINQPVPSSVEETIKPEPGIMGTRFNDDQSQDWFHEFQQRYSRYKGFQGSVSE</sequence>
<evidence type="ECO:0000313" key="3">
    <source>
        <dbReference type="Proteomes" id="UP000784294"/>
    </source>
</evidence>
<evidence type="ECO:0000313" key="2">
    <source>
        <dbReference type="EMBL" id="VEL06708.1"/>
    </source>
</evidence>
<protein>
    <submittedName>
        <fullName evidence="2">Uncharacterized protein</fullName>
    </submittedName>
</protein>
<accession>A0A3S4ZXK5</accession>
<organism evidence="2 3">
    <name type="scientific">Protopolystoma xenopodis</name>
    <dbReference type="NCBI Taxonomy" id="117903"/>
    <lineage>
        <taxon>Eukaryota</taxon>
        <taxon>Metazoa</taxon>
        <taxon>Spiralia</taxon>
        <taxon>Lophotrochozoa</taxon>
        <taxon>Platyhelminthes</taxon>
        <taxon>Monogenea</taxon>
        <taxon>Polyopisthocotylea</taxon>
        <taxon>Polystomatidea</taxon>
        <taxon>Polystomatidae</taxon>
        <taxon>Protopolystoma</taxon>
    </lineage>
</organism>
<name>A0A3S4ZXK5_9PLAT</name>
<evidence type="ECO:0000256" key="1">
    <source>
        <dbReference type="SAM" id="MobiDB-lite"/>
    </source>
</evidence>
<keyword evidence="3" id="KW-1185">Reference proteome</keyword>
<gene>
    <name evidence="2" type="ORF">PXEA_LOCUS148</name>
</gene>
<dbReference type="EMBL" id="CAAALY010000274">
    <property type="protein sequence ID" value="VEL06708.1"/>
    <property type="molecule type" value="Genomic_DNA"/>
</dbReference>
<dbReference type="Proteomes" id="UP000784294">
    <property type="component" value="Unassembled WGS sequence"/>
</dbReference>
<feature type="region of interest" description="Disordered" evidence="1">
    <location>
        <begin position="27"/>
        <end position="53"/>
    </location>
</feature>
<dbReference type="AlphaFoldDB" id="A0A3S4ZXK5"/>